<sequence>MDGNISGGVLAAEKIQELIEKKFDLPHTANYAGLLIDSQEVPSSEVFNASPSLNDKETHFDPIQCPEKQETEANNLRPAVAPVQLTP</sequence>
<gene>
    <name evidence="2" type="ORF">K443DRAFT_7367</name>
</gene>
<dbReference type="EMBL" id="KN838617">
    <property type="protein sequence ID" value="KIK00892.1"/>
    <property type="molecule type" value="Genomic_DNA"/>
</dbReference>
<reference evidence="3" key="2">
    <citation type="submission" date="2015-01" db="EMBL/GenBank/DDBJ databases">
        <title>Evolutionary Origins and Diversification of the Mycorrhizal Mutualists.</title>
        <authorList>
            <consortium name="DOE Joint Genome Institute"/>
            <consortium name="Mycorrhizal Genomics Consortium"/>
            <person name="Kohler A."/>
            <person name="Kuo A."/>
            <person name="Nagy L.G."/>
            <person name="Floudas D."/>
            <person name="Copeland A."/>
            <person name="Barry K.W."/>
            <person name="Cichocki N."/>
            <person name="Veneault-Fourrey C."/>
            <person name="LaButti K."/>
            <person name="Lindquist E.A."/>
            <person name="Lipzen A."/>
            <person name="Lundell T."/>
            <person name="Morin E."/>
            <person name="Murat C."/>
            <person name="Riley R."/>
            <person name="Ohm R."/>
            <person name="Sun H."/>
            <person name="Tunlid A."/>
            <person name="Henrissat B."/>
            <person name="Grigoriev I.V."/>
            <person name="Hibbett D.S."/>
            <person name="Martin F."/>
        </authorList>
    </citation>
    <scope>NUCLEOTIDE SEQUENCE [LARGE SCALE GENOMIC DNA]</scope>
    <source>
        <strain evidence="3">LaAM-08-1</strain>
    </source>
</reference>
<accession>A0A0C9XT05</accession>
<evidence type="ECO:0000313" key="2">
    <source>
        <dbReference type="EMBL" id="KIK00892.1"/>
    </source>
</evidence>
<dbReference type="AlphaFoldDB" id="A0A0C9XT05"/>
<organism evidence="2 3">
    <name type="scientific">Laccaria amethystina LaAM-08-1</name>
    <dbReference type="NCBI Taxonomy" id="1095629"/>
    <lineage>
        <taxon>Eukaryota</taxon>
        <taxon>Fungi</taxon>
        <taxon>Dikarya</taxon>
        <taxon>Basidiomycota</taxon>
        <taxon>Agaricomycotina</taxon>
        <taxon>Agaricomycetes</taxon>
        <taxon>Agaricomycetidae</taxon>
        <taxon>Agaricales</taxon>
        <taxon>Agaricineae</taxon>
        <taxon>Hydnangiaceae</taxon>
        <taxon>Laccaria</taxon>
    </lineage>
</organism>
<dbReference type="Proteomes" id="UP000054477">
    <property type="component" value="Unassembled WGS sequence"/>
</dbReference>
<keyword evidence="3" id="KW-1185">Reference proteome</keyword>
<name>A0A0C9XT05_9AGAR</name>
<reference evidence="2 3" key="1">
    <citation type="submission" date="2014-04" db="EMBL/GenBank/DDBJ databases">
        <authorList>
            <consortium name="DOE Joint Genome Institute"/>
            <person name="Kuo A."/>
            <person name="Kohler A."/>
            <person name="Nagy L.G."/>
            <person name="Floudas D."/>
            <person name="Copeland A."/>
            <person name="Barry K.W."/>
            <person name="Cichocki N."/>
            <person name="Veneault-Fourrey C."/>
            <person name="LaButti K."/>
            <person name="Lindquist E.A."/>
            <person name="Lipzen A."/>
            <person name="Lundell T."/>
            <person name="Morin E."/>
            <person name="Murat C."/>
            <person name="Sun H."/>
            <person name="Tunlid A."/>
            <person name="Henrissat B."/>
            <person name="Grigoriev I.V."/>
            <person name="Hibbett D.S."/>
            <person name="Martin F."/>
            <person name="Nordberg H.P."/>
            <person name="Cantor M.N."/>
            <person name="Hua S.X."/>
        </authorList>
    </citation>
    <scope>NUCLEOTIDE SEQUENCE [LARGE SCALE GENOMIC DNA]</scope>
    <source>
        <strain evidence="2 3">LaAM-08-1</strain>
    </source>
</reference>
<evidence type="ECO:0000256" key="1">
    <source>
        <dbReference type="SAM" id="MobiDB-lite"/>
    </source>
</evidence>
<feature type="region of interest" description="Disordered" evidence="1">
    <location>
        <begin position="68"/>
        <end position="87"/>
    </location>
</feature>
<protein>
    <submittedName>
        <fullName evidence="2">Unplaced genomic scaffold K443scaffold_82, whole genome shotgun sequence</fullName>
    </submittedName>
</protein>
<proteinExistence type="predicted"/>
<dbReference type="HOGENOM" id="CLU_2483721_0_0_1"/>
<evidence type="ECO:0000313" key="3">
    <source>
        <dbReference type="Proteomes" id="UP000054477"/>
    </source>
</evidence>